<feature type="transmembrane region" description="Helical" evidence="1">
    <location>
        <begin position="166"/>
        <end position="189"/>
    </location>
</feature>
<dbReference type="Pfam" id="PF07898">
    <property type="entry name" value="DUF1676"/>
    <property type="match status" value="1"/>
</dbReference>
<evidence type="ECO:0000313" key="3">
    <source>
        <dbReference type="EMBL" id="KAL1494626.1"/>
    </source>
</evidence>
<comment type="caution">
    <text evidence="3">The sequence shown here is derived from an EMBL/GenBank/DDBJ whole genome shotgun (WGS) entry which is preliminary data.</text>
</comment>
<keyword evidence="1" id="KW-1133">Transmembrane helix</keyword>
<dbReference type="EMBL" id="JBDJPC010000007">
    <property type="protein sequence ID" value="KAL1494626.1"/>
    <property type="molecule type" value="Genomic_DNA"/>
</dbReference>
<gene>
    <name evidence="3" type="ORF">ABEB36_010196</name>
</gene>
<name>A0ABD1EJA9_HYPHA</name>
<keyword evidence="4" id="KW-1185">Reference proteome</keyword>
<dbReference type="InterPro" id="IPR012464">
    <property type="entry name" value="DUF1676"/>
</dbReference>
<dbReference type="PANTHER" id="PTHR21879:SF22">
    <property type="entry name" value="FI03362P-RELATED"/>
    <property type="match status" value="1"/>
</dbReference>
<organism evidence="3 4">
    <name type="scientific">Hypothenemus hampei</name>
    <name type="common">Coffee berry borer</name>
    <dbReference type="NCBI Taxonomy" id="57062"/>
    <lineage>
        <taxon>Eukaryota</taxon>
        <taxon>Metazoa</taxon>
        <taxon>Ecdysozoa</taxon>
        <taxon>Arthropoda</taxon>
        <taxon>Hexapoda</taxon>
        <taxon>Insecta</taxon>
        <taxon>Pterygota</taxon>
        <taxon>Neoptera</taxon>
        <taxon>Endopterygota</taxon>
        <taxon>Coleoptera</taxon>
        <taxon>Polyphaga</taxon>
        <taxon>Cucujiformia</taxon>
        <taxon>Curculionidae</taxon>
        <taxon>Scolytinae</taxon>
        <taxon>Hypothenemus</taxon>
    </lineage>
</organism>
<dbReference type="PANTHER" id="PTHR21879">
    <property type="entry name" value="FI03362P-RELATED-RELATED"/>
    <property type="match status" value="1"/>
</dbReference>
<feature type="chain" id="PRO_5044873756" evidence="2">
    <location>
        <begin position="19"/>
        <end position="261"/>
    </location>
</feature>
<keyword evidence="2" id="KW-0732">Signal</keyword>
<proteinExistence type="predicted"/>
<accession>A0ABD1EJA9</accession>
<evidence type="ECO:0000256" key="2">
    <source>
        <dbReference type="SAM" id="SignalP"/>
    </source>
</evidence>
<dbReference type="Proteomes" id="UP001566132">
    <property type="component" value="Unassembled WGS sequence"/>
</dbReference>
<evidence type="ECO:0000256" key="1">
    <source>
        <dbReference type="SAM" id="Phobius"/>
    </source>
</evidence>
<keyword evidence="1" id="KW-0472">Membrane</keyword>
<keyword evidence="1" id="KW-0812">Transmembrane</keyword>
<feature type="signal peptide" evidence="2">
    <location>
        <begin position="1"/>
        <end position="18"/>
    </location>
</feature>
<protein>
    <submittedName>
        <fullName evidence="3">Uncharacterized protein</fullName>
    </submittedName>
</protein>
<reference evidence="3 4" key="1">
    <citation type="submission" date="2024-05" db="EMBL/GenBank/DDBJ databases">
        <title>Genetic variation in Jamaican populations of the coffee berry borer (Hypothenemus hampei).</title>
        <authorList>
            <person name="Errbii M."/>
            <person name="Myrie A."/>
        </authorList>
    </citation>
    <scope>NUCLEOTIDE SEQUENCE [LARGE SCALE GENOMIC DNA]</scope>
    <source>
        <strain evidence="3">JA-Hopewell-2020-01-JO</strain>
        <tissue evidence="3">Whole body</tissue>
    </source>
</reference>
<sequence>MAFKTVLSVVFTLFSVQAFEKSGTISDLYKIVVSIKQCLSDKYPAVCLKERALEALNETVYLDEPILIGYIRVERNLDYNWNNTKNEPLPDAISKRSIVLNDALFDKLQEFLKSRTIKLNVDEAIEGRKKGGGGGGGGGSGGKGKGMMMMAAAAACMGAGMMVGKMGMMAMAAMMLSKISLLLSVIMLLKKSKGGGGGDEGKDKQIKIIYATSGGGGDYGKGGGGGGSGGWHRSINQDPQTITYKAHIPQDVNANVIYEGY</sequence>
<dbReference type="AlphaFoldDB" id="A0ABD1EJA9"/>
<evidence type="ECO:0000313" key="4">
    <source>
        <dbReference type="Proteomes" id="UP001566132"/>
    </source>
</evidence>